<name>A0ACC2URW3_9FUNG</name>
<evidence type="ECO:0000313" key="2">
    <source>
        <dbReference type="Proteomes" id="UP001165960"/>
    </source>
</evidence>
<reference evidence="1" key="1">
    <citation type="submission" date="2022-04" db="EMBL/GenBank/DDBJ databases">
        <title>Genome of the entomopathogenic fungus Entomophthora muscae.</title>
        <authorList>
            <person name="Elya C."/>
            <person name="Lovett B.R."/>
            <person name="Lee E."/>
            <person name="Macias A.M."/>
            <person name="Hajek A.E."/>
            <person name="De Bivort B.L."/>
            <person name="Kasson M.T."/>
            <person name="De Fine Licht H.H."/>
            <person name="Stajich J.E."/>
        </authorList>
    </citation>
    <scope>NUCLEOTIDE SEQUENCE</scope>
    <source>
        <strain evidence="1">Berkeley</strain>
    </source>
</reference>
<dbReference type="Proteomes" id="UP001165960">
    <property type="component" value="Unassembled WGS sequence"/>
</dbReference>
<proteinExistence type="predicted"/>
<comment type="caution">
    <text evidence="1">The sequence shown here is derived from an EMBL/GenBank/DDBJ whole genome shotgun (WGS) entry which is preliminary data.</text>
</comment>
<sequence length="176" mass="19825">MENNFKAPKVESLKDDQFEGDKHKNIETLIQSLSEKKVPADNQSAPLAERKTFRMESSVLSRLQNFLPQLAASNRQLLQEDSMEDKDLGFQLEKIESDSEKELEDENIIEKASTDSAIETSEEFKPYIEMDLNLGVFDVANDPKTLDALATHCESSCVKSTLGESEVEKPPTIEEL</sequence>
<organism evidence="1 2">
    <name type="scientific">Entomophthora muscae</name>
    <dbReference type="NCBI Taxonomy" id="34485"/>
    <lineage>
        <taxon>Eukaryota</taxon>
        <taxon>Fungi</taxon>
        <taxon>Fungi incertae sedis</taxon>
        <taxon>Zoopagomycota</taxon>
        <taxon>Entomophthoromycotina</taxon>
        <taxon>Entomophthoromycetes</taxon>
        <taxon>Entomophthorales</taxon>
        <taxon>Entomophthoraceae</taxon>
        <taxon>Entomophthora</taxon>
    </lineage>
</organism>
<dbReference type="EMBL" id="QTSX02000045">
    <property type="protein sequence ID" value="KAJ9089466.1"/>
    <property type="molecule type" value="Genomic_DNA"/>
</dbReference>
<evidence type="ECO:0000313" key="1">
    <source>
        <dbReference type="EMBL" id="KAJ9089466.1"/>
    </source>
</evidence>
<keyword evidence="2" id="KW-1185">Reference proteome</keyword>
<accession>A0ACC2URW3</accession>
<protein>
    <submittedName>
        <fullName evidence="1">Uncharacterized protein</fullName>
    </submittedName>
</protein>
<gene>
    <name evidence="1" type="ORF">DSO57_1012584</name>
</gene>